<dbReference type="InterPro" id="IPR029058">
    <property type="entry name" value="AB_hydrolase_fold"/>
</dbReference>
<protein>
    <recommendedName>
        <fullName evidence="1">Fungal lipase-type domain-containing protein</fullName>
    </recommendedName>
</protein>
<dbReference type="Pfam" id="PF01764">
    <property type="entry name" value="Lipase_3"/>
    <property type="match status" value="1"/>
</dbReference>
<name>A0A328BHI4_9BACT</name>
<dbReference type="InterPro" id="IPR002921">
    <property type="entry name" value="Fungal_lipase-type"/>
</dbReference>
<proteinExistence type="predicted"/>
<sequence length="368" mass="39724">MATSPAFPASALSSAAPQITPPNPMLPPAAIFCMIAYVDNPNEPNASGQLNIEAAVQSIFPTCKVVWSSTNTYDDNYAYIVQSPDNQFFLAVRGSLPFVVDGHTVIDWGIIANWLLEDFRVYTQSKWPYVSSGEAYIASGTMDAFNNISSATNYFGNTGQSALQYLQDNAVANNYPVYITGHSLGGNVANVYASYFAQQCPTADAYVFSFAAPAAGNQDFVTDLQSKYPAGKAYHYEMNNDIIPRFPVVAAVESLENMFQPSPLATAISHLDVTLADLLQGVADTLKADADIDLIDPYVATAVTYAPYPLAAAWTDNTFDDWFAQASYQHTASHYASIFWQNTDAIVAALAPRITKAKAVYAAAPTAP</sequence>
<feature type="domain" description="Fungal lipase-type" evidence="1">
    <location>
        <begin position="116"/>
        <end position="248"/>
    </location>
</feature>
<accession>A0A328BHI4</accession>
<dbReference type="Gene3D" id="3.40.50.1820">
    <property type="entry name" value="alpha/beta hydrolase"/>
    <property type="match status" value="1"/>
</dbReference>
<dbReference type="PANTHER" id="PTHR45856:SF11">
    <property type="entry name" value="FUNGAL LIPASE-LIKE DOMAIN-CONTAINING PROTEIN"/>
    <property type="match status" value="1"/>
</dbReference>
<dbReference type="OrthoDB" id="1223308at2"/>
<dbReference type="EMBL" id="QHKM01000004">
    <property type="protein sequence ID" value="RAK65991.1"/>
    <property type="molecule type" value="Genomic_DNA"/>
</dbReference>
<dbReference type="SUPFAM" id="SSF53474">
    <property type="entry name" value="alpha/beta-Hydrolases"/>
    <property type="match status" value="1"/>
</dbReference>
<dbReference type="Proteomes" id="UP000248553">
    <property type="component" value="Unassembled WGS sequence"/>
</dbReference>
<gene>
    <name evidence="2" type="ORF">DLM85_14890</name>
</gene>
<evidence type="ECO:0000313" key="3">
    <source>
        <dbReference type="Proteomes" id="UP000248553"/>
    </source>
</evidence>
<comment type="caution">
    <text evidence="2">The sequence shown here is derived from an EMBL/GenBank/DDBJ whole genome shotgun (WGS) entry which is preliminary data.</text>
</comment>
<dbReference type="AlphaFoldDB" id="A0A328BHI4"/>
<dbReference type="PANTHER" id="PTHR45856">
    <property type="entry name" value="ALPHA/BETA-HYDROLASES SUPERFAMILY PROTEIN"/>
    <property type="match status" value="1"/>
</dbReference>
<dbReference type="RefSeq" id="WP_111478901.1">
    <property type="nucleotide sequence ID" value="NZ_QHKM01000004.1"/>
</dbReference>
<dbReference type="InterPro" id="IPR051218">
    <property type="entry name" value="Sec_MonoDiacylglyc_Lipase"/>
</dbReference>
<evidence type="ECO:0000313" key="2">
    <source>
        <dbReference type="EMBL" id="RAK65991.1"/>
    </source>
</evidence>
<evidence type="ECO:0000259" key="1">
    <source>
        <dbReference type="Pfam" id="PF01764"/>
    </source>
</evidence>
<dbReference type="CDD" id="cd00519">
    <property type="entry name" value="Lipase_3"/>
    <property type="match status" value="1"/>
</dbReference>
<keyword evidence="3" id="KW-1185">Reference proteome</keyword>
<reference evidence="3" key="1">
    <citation type="submission" date="2018-05" db="EMBL/GenBank/DDBJ databases">
        <authorList>
            <person name="Nie L."/>
        </authorList>
    </citation>
    <scope>NUCLEOTIDE SEQUENCE [LARGE SCALE GENOMIC DNA]</scope>
    <source>
        <strain evidence="3">NL</strain>
    </source>
</reference>
<dbReference type="GO" id="GO:0006629">
    <property type="term" value="P:lipid metabolic process"/>
    <property type="evidence" value="ECO:0007669"/>
    <property type="project" value="InterPro"/>
</dbReference>
<organism evidence="2 3">
    <name type="scientific">Hymenobacter edaphi</name>
    <dbReference type="NCBI Taxonomy" id="2211146"/>
    <lineage>
        <taxon>Bacteria</taxon>
        <taxon>Pseudomonadati</taxon>
        <taxon>Bacteroidota</taxon>
        <taxon>Cytophagia</taxon>
        <taxon>Cytophagales</taxon>
        <taxon>Hymenobacteraceae</taxon>
        <taxon>Hymenobacter</taxon>
    </lineage>
</organism>